<dbReference type="InterPro" id="IPR006748">
    <property type="entry name" value="NH2Glyco/OHUrea_AB-resist_kin"/>
</dbReference>
<dbReference type="Proteomes" id="UP001051844">
    <property type="component" value="Unassembled WGS sequence"/>
</dbReference>
<sequence>MDVESLTARLVGRFGPQVAQWCAAVPELLARLASRWGLVLGGPLPDGASSVTLRCRWPDGTPAVLKIGPERELLAEQAVMLGWFAPSGRVPAVLALDAAAGAMVLEEVVPGTPVAELPAPGPGPWAELMAALHGAAPAATTPRLLRGRMEEAFARVGRRLAEPAVGARLDAAAWDRALGRCERLLDTETTTVLLHGDLHPGNVLDGGAGRGLVAIDPKACAGDPCFDAVDFVVAGAGREGVEARCAGVAAAYGLDPDRLHAWSRVDAAFAAVARLGAGDEGPAVEELLALTR</sequence>
<reference evidence="1" key="1">
    <citation type="submission" date="2022-09" db="EMBL/GenBank/DDBJ databases">
        <title>Whole genome shotgun sequence of Streptomyces albidoflavus NBRC 12854.</title>
        <authorList>
            <person name="Komaki H."/>
            <person name="Tamura T."/>
        </authorList>
    </citation>
    <scope>NUCLEOTIDE SEQUENCE</scope>
    <source>
        <strain evidence="1">NBRC 12854</strain>
    </source>
</reference>
<accession>A0AA37BX63</accession>
<dbReference type="Gene3D" id="3.90.1200.10">
    <property type="match status" value="1"/>
</dbReference>
<dbReference type="EMBL" id="BNDZ01000005">
    <property type="protein sequence ID" value="GHI45864.1"/>
    <property type="molecule type" value="Genomic_DNA"/>
</dbReference>
<name>A0AA37BX63_9ACTN</name>
<dbReference type="GO" id="GO:0016773">
    <property type="term" value="F:phosphotransferase activity, alcohol group as acceptor"/>
    <property type="evidence" value="ECO:0007669"/>
    <property type="project" value="InterPro"/>
</dbReference>
<dbReference type="InterPro" id="IPR011009">
    <property type="entry name" value="Kinase-like_dom_sf"/>
</dbReference>
<organism evidence="1 2">
    <name type="scientific">Streptomyces albidoflavus</name>
    <dbReference type="NCBI Taxonomy" id="1886"/>
    <lineage>
        <taxon>Bacteria</taxon>
        <taxon>Bacillati</taxon>
        <taxon>Actinomycetota</taxon>
        <taxon>Actinomycetes</taxon>
        <taxon>Kitasatosporales</taxon>
        <taxon>Streptomycetaceae</taxon>
        <taxon>Streptomyces</taxon>
        <taxon>Streptomyces albidoflavus group</taxon>
    </lineage>
</organism>
<dbReference type="Pfam" id="PF04655">
    <property type="entry name" value="APH_6_hur"/>
    <property type="match status" value="1"/>
</dbReference>
<protein>
    <submittedName>
        <fullName evidence="1">Aminoglycoside O-phosphotransferase</fullName>
    </submittedName>
</protein>
<evidence type="ECO:0000313" key="1">
    <source>
        <dbReference type="EMBL" id="GHI45864.1"/>
    </source>
</evidence>
<gene>
    <name evidence="1" type="ORF">ScoT_20380</name>
</gene>
<dbReference type="GO" id="GO:0019748">
    <property type="term" value="P:secondary metabolic process"/>
    <property type="evidence" value="ECO:0007669"/>
    <property type="project" value="InterPro"/>
</dbReference>
<dbReference type="SUPFAM" id="SSF56112">
    <property type="entry name" value="Protein kinase-like (PK-like)"/>
    <property type="match status" value="1"/>
</dbReference>
<comment type="caution">
    <text evidence="1">The sequence shown here is derived from an EMBL/GenBank/DDBJ whole genome shotgun (WGS) entry which is preliminary data.</text>
</comment>
<proteinExistence type="predicted"/>
<dbReference type="AlphaFoldDB" id="A0AA37BX63"/>
<evidence type="ECO:0000313" key="2">
    <source>
        <dbReference type="Proteomes" id="UP001051844"/>
    </source>
</evidence>